<feature type="transmembrane region" description="Helical" evidence="5">
    <location>
        <begin position="90"/>
        <end position="109"/>
    </location>
</feature>
<evidence type="ECO:0000256" key="4">
    <source>
        <dbReference type="ARBA" id="ARBA00023136"/>
    </source>
</evidence>
<dbReference type="WBParaSite" id="BXY_0190700.1">
    <property type="protein sequence ID" value="BXY_0190700.1"/>
    <property type="gene ID" value="BXY_0190700"/>
</dbReference>
<reference evidence="7" key="1">
    <citation type="submission" date="2016-11" db="UniProtKB">
        <authorList>
            <consortium name="WormBaseParasite"/>
        </authorList>
    </citation>
    <scope>IDENTIFICATION</scope>
</reference>
<evidence type="ECO:0000313" key="7">
    <source>
        <dbReference type="WBParaSite" id="BXY_0190700.1"/>
    </source>
</evidence>
<feature type="transmembrane region" description="Helical" evidence="5">
    <location>
        <begin position="248"/>
        <end position="266"/>
    </location>
</feature>
<keyword evidence="3 5" id="KW-1133">Transmembrane helix</keyword>
<feature type="transmembrane region" description="Helical" evidence="5">
    <location>
        <begin position="216"/>
        <end position="236"/>
    </location>
</feature>
<dbReference type="Proteomes" id="UP000095284">
    <property type="component" value="Unplaced"/>
</dbReference>
<dbReference type="eggNOG" id="KOG1444">
    <property type="taxonomic scope" value="Eukaryota"/>
</dbReference>
<feature type="transmembrane region" description="Helical" evidence="5">
    <location>
        <begin position="25"/>
        <end position="46"/>
    </location>
</feature>
<evidence type="ECO:0000256" key="3">
    <source>
        <dbReference type="ARBA" id="ARBA00022989"/>
    </source>
</evidence>
<evidence type="ECO:0000256" key="2">
    <source>
        <dbReference type="ARBA" id="ARBA00022692"/>
    </source>
</evidence>
<feature type="transmembrane region" description="Helical" evidence="5">
    <location>
        <begin position="188"/>
        <end position="209"/>
    </location>
</feature>
<sequence length="289" mass="31931">MYGVTAFSIVFVNKLVLSVYRFPSFLVLSLLQTVFTVALLCVLNIAGKLEIKRPSKNVLIAISPLVVLFLFNLTFGLGSTKYLTLPMFTSLRHSTVFVTMILEFVFLRVTPKKNTVISVGIIVLGAVLAACFDLNFNLMGYLYVTINNTATALNGVYVKHVFNKDASVLKSLHLSRTWIFFQLNPNRVTLAVLILLSLISGLFLGYFMFQCTKYNSALGTAFIGVFKNVIITYAGMFTGDYDFNWCNFFGVTLATLGSLTYLASVFSSPTVVAEKTEAKDVERNAVIAA</sequence>
<keyword evidence="2 5" id="KW-0812">Transmembrane</keyword>
<dbReference type="PANTHER" id="PTHR11132">
    <property type="entry name" value="SOLUTE CARRIER FAMILY 35"/>
    <property type="match status" value="1"/>
</dbReference>
<evidence type="ECO:0000313" key="6">
    <source>
        <dbReference type="Proteomes" id="UP000095284"/>
    </source>
</evidence>
<organism evidence="6 7">
    <name type="scientific">Bursaphelenchus xylophilus</name>
    <name type="common">Pinewood nematode worm</name>
    <name type="synonym">Aphelenchoides xylophilus</name>
    <dbReference type="NCBI Taxonomy" id="6326"/>
    <lineage>
        <taxon>Eukaryota</taxon>
        <taxon>Metazoa</taxon>
        <taxon>Ecdysozoa</taxon>
        <taxon>Nematoda</taxon>
        <taxon>Chromadorea</taxon>
        <taxon>Rhabditida</taxon>
        <taxon>Tylenchina</taxon>
        <taxon>Tylenchomorpha</taxon>
        <taxon>Aphelenchoidea</taxon>
        <taxon>Aphelenchoididae</taxon>
        <taxon>Bursaphelenchus</taxon>
    </lineage>
</organism>
<proteinExistence type="predicted"/>
<keyword evidence="4 5" id="KW-0472">Membrane</keyword>
<feature type="transmembrane region" description="Helical" evidence="5">
    <location>
        <begin position="116"/>
        <end position="136"/>
    </location>
</feature>
<feature type="transmembrane region" description="Helical" evidence="5">
    <location>
        <begin position="58"/>
        <end position="78"/>
    </location>
</feature>
<dbReference type="InterPro" id="IPR050186">
    <property type="entry name" value="TPT_transporter"/>
</dbReference>
<dbReference type="AlphaFoldDB" id="A0A1I7RMH2"/>
<accession>A0A1I7RMH2</accession>
<protein>
    <submittedName>
        <fullName evidence="7">TPT domain-containing protein</fullName>
    </submittedName>
</protein>
<dbReference type="GO" id="GO:0016020">
    <property type="term" value="C:membrane"/>
    <property type="evidence" value="ECO:0007669"/>
    <property type="project" value="UniProtKB-SubCell"/>
</dbReference>
<evidence type="ECO:0000256" key="1">
    <source>
        <dbReference type="ARBA" id="ARBA00004141"/>
    </source>
</evidence>
<name>A0A1I7RMH2_BURXY</name>
<evidence type="ECO:0000256" key="5">
    <source>
        <dbReference type="SAM" id="Phobius"/>
    </source>
</evidence>
<comment type="subcellular location">
    <subcellularLocation>
        <location evidence="1">Membrane</location>
        <topology evidence="1">Multi-pass membrane protein</topology>
    </subcellularLocation>
</comment>